<dbReference type="STRING" id="1578165.BKG68_07730"/>
<dbReference type="AlphaFoldDB" id="A0A1S4W020"/>
<dbReference type="GO" id="GO:0030497">
    <property type="term" value="P:fatty acid elongation"/>
    <property type="evidence" value="ECO:0007669"/>
    <property type="project" value="TreeGrafter"/>
</dbReference>
<dbReference type="InterPro" id="IPR036291">
    <property type="entry name" value="NAD(P)-bd_dom_sf"/>
</dbReference>
<dbReference type="Proteomes" id="UP000192434">
    <property type="component" value="Unassembled WGS sequence"/>
</dbReference>
<dbReference type="SMART" id="SM00822">
    <property type="entry name" value="PKS_KR"/>
    <property type="match status" value="1"/>
</dbReference>
<accession>A0A1S4W020</accession>
<dbReference type="CDD" id="cd05233">
    <property type="entry name" value="SDR_c"/>
    <property type="match status" value="1"/>
</dbReference>
<sequence length="243" mass="25315">MRGRVVLITGSSRGIGLATARLAKDAGADVVLHGRTDSDALRQHGADIGGQCVVADVGDSVEVADAVREVVRVHGRIDSLVNCAGVAAPRAFAELTRQDWDRHLNANLIGVFNFCQAVAPHMPRDGSARIVNVSSMRGNLSMATARGMAYSASKAALNSFTVALAKELAPQILVNGLAPGLIETDLVAGLSPASRAEAESSLLGRIGTPEEIAEMLIFLASERVSYMTGQIITADGGTELGNK</sequence>
<dbReference type="PANTHER" id="PTHR42760:SF135">
    <property type="entry name" value="BLL7886 PROTEIN"/>
    <property type="match status" value="1"/>
</dbReference>
<dbReference type="InterPro" id="IPR002347">
    <property type="entry name" value="SDR_fam"/>
</dbReference>
<keyword evidence="2" id="KW-0560">Oxidoreductase</keyword>
<dbReference type="KEGG" id="msao:MYCSP_12710"/>
<evidence type="ECO:0000256" key="2">
    <source>
        <dbReference type="ARBA" id="ARBA00023002"/>
    </source>
</evidence>
<name>A0A1S4W020_9MYCO</name>
<comment type="similarity">
    <text evidence="1">Belongs to the short-chain dehydrogenases/reductases (SDR) family.</text>
</comment>
<dbReference type="RefSeq" id="WP_157886184.1">
    <property type="nucleotide sequence ID" value="NZ_CP010271.1"/>
</dbReference>
<organism evidence="4 5">
    <name type="scientific">Mycobacteroides saopaulense</name>
    <dbReference type="NCBI Taxonomy" id="1578165"/>
    <lineage>
        <taxon>Bacteria</taxon>
        <taxon>Bacillati</taxon>
        <taxon>Actinomycetota</taxon>
        <taxon>Actinomycetes</taxon>
        <taxon>Mycobacteriales</taxon>
        <taxon>Mycobacteriaceae</taxon>
        <taxon>Mycobacteroides</taxon>
    </lineage>
</organism>
<proteinExistence type="inferred from homology"/>
<dbReference type="FunFam" id="3.40.50.720:FF:000084">
    <property type="entry name" value="Short-chain dehydrogenase reductase"/>
    <property type="match status" value="1"/>
</dbReference>
<dbReference type="InterPro" id="IPR057326">
    <property type="entry name" value="KR_dom"/>
</dbReference>
<evidence type="ECO:0000313" key="5">
    <source>
        <dbReference type="Proteomes" id="UP000192434"/>
    </source>
</evidence>
<dbReference type="EMBL" id="MVII01000017">
    <property type="protein sequence ID" value="ORB56324.1"/>
    <property type="molecule type" value="Genomic_DNA"/>
</dbReference>
<evidence type="ECO:0000313" key="4">
    <source>
        <dbReference type="EMBL" id="ORB56324.1"/>
    </source>
</evidence>
<dbReference type="SUPFAM" id="SSF51735">
    <property type="entry name" value="NAD(P)-binding Rossmann-fold domains"/>
    <property type="match status" value="1"/>
</dbReference>
<evidence type="ECO:0000256" key="1">
    <source>
        <dbReference type="ARBA" id="ARBA00006484"/>
    </source>
</evidence>
<comment type="caution">
    <text evidence="4">The sequence shown here is derived from an EMBL/GenBank/DDBJ whole genome shotgun (WGS) entry which is preliminary data.</text>
</comment>
<dbReference type="PRINTS" id="PR00080">
    <property type="entry name" value="SDRFAMILY"/>
</dbReference>
<reference evidence="4 5" key="1">
    <citation type="submission" date="2016-12" db="EMBL/GenBank/DDBJ databases">
        <title>The new phylogeny of genus Mycobacterium.</title>
        <authorList>
            <person name="Tortoli E."/>
            <person name="Trovato A."/>
            <person name="Cirillo D.M."/>
        </authorList>
    </citation>
    <scope>NUCLEOTIDE SEQUENCE [LARGE SCALE GENOMIC DNA]</scope>
    <source>
        <strain evidence="4 5">CCUG 66554</strain>
    </source>
</reference>
<evidence type="ECO:0000259" key="3">
    <source>
        <dbReference type="SMART" id="SM00822"/>
    </source>
</evidence>
<dbReference type="PRINTS" id="PR00081">
    <property type="entry name" value="GDHRDH"/>
</dbReference>
<gene>
    <name evidence="4" type="ORF">BST43_14445</name>
</gene>
<dbReference type="PANTHER" id="PTHR42760">
    <property type="entry name" value="SHORT-CHAIN DEHYDROGENASES/REDUCTASES FAMILY MEMBER"/>
    <property type="match status" value="1"/>
</dbReference>
<dbReference type="Pfam" id="PF13561">
    <property type="entry name" value="adh_short_C2"/>
    <property type="match status" value="1"/>
</dbReference>
<dbReference type="GO" id="GO:0016616">
    <property type="term" value="F:oxidoreductase activity, acting on the CH-OH group of donors, NAD or NADP as acceptor"/>
    <property type="evidence" value="ECO:0007669"/>
    <property type="project" value="TreeGrafter"/>
</dbReference>
<feature type="domain" description="Ketoreductase" evidence="3">
    <location>
        <begin position="4"/>
        <end position="184"/>
    </location>
</feature>
<dbReference type="Gene3D" id="3.40.50.720">
    <property type="entry name" value="NAD(P)-binding Rossmann-like Domain"/>
    <property type="match status" value="1"/>
</dbReference>
<protein>
    <recommendedName>
        <fullName evidence="3">Ketoreductase domain-containing protein</fullName>
    </recommendedName>
</protein>